<evidence type="ECO:0000256" key="1">
    <source>
        <dbReference type="ARBA" id="ARBA00004123"/>
    </source>
</evidence>
<dbReference type="OrthoDB" id="10064338at2759"/>
<dbReference type="CDD" id="cd00167">
    <property type="entry name" value="SANT"/>
    <property type="match status" value="1"/>
</dbReference>
<dbReference type="InterPro" id="IPR001005">
    <property type="entry name" value="SANT/Myb"/>
</dbReference>
<accession>A0A3P6N4T5</accession>
<dbReference type="Pfam" id="PF00249">
    <property type="entry name" value="Myb_DNA-binding"/>
    <property type="match status" value="1"/>
</dbReference>
<evidence type="ECO:0000313" key="4">
    <source>
        <dbReference type="Proteomes" id="UP000267096"/>
    </source>
</evidence>
<dbReference type="InterPro" id="IPR009057">
    <property type="entry name" value="Homeodomain-like_sf"/>
</dbReference>
<dbReference type="EMBL" id="UYRR01002986">
    <property type="protein sequence ID" value="VDK19812.1"/>
    <property type="molecule type" value="Genomic_DNA"/>
</dbReference>
<dbReference type="Gene3D" id="1.20.58.1880">
    <property type="match status" value="1"/>
</dbReference>
<organism evidence="3 4">
    <name type="scientific">Anisakis simplex</name>
    <name type="common">Herring worm</name>
    <dbReference type="NCBI Taxonomy" id="6269"/>
    <lineage>
        <taxon>Eukaryota</taxon>
        <taxon>Metazoa</taxon>
        <taxon>Ecdysozoa</taxon>
        <taxon>Nematoda</taxon>
        <taxon>Chromadorea</taxon>
        <taxon>Rhabditida</taxon>
        <taxon>Spirurina</taxon>
        <taxon>Ascaridomorpha</taxon>
        <taxon>Ascaridoidea</taxon>
        <taxon>Anisakidae</taxon>
        <taxon>Anisakis</taxon>
        <taxon>Anisakis simplex complex</taxon>
    </lineage>
</organism>
<comment type="subcellular location">
    <subcellularLocation>
        <location evidence="1">Nucleus</location>
    </subcellularLocation>
</comment>
<evidence type="ECO:0000259" key="2">
    <source>
        <dbReference type="PROSITE" id="PS51293"/>
    </source>
</evidence>
<dbReference type="AlphaFoldDB" id="A0A3P6N4T5"/>
<proteinExistence type="predicted"/>
<dbReference type="InterPro" id="IPR017884">
    <property type="entry name" value="SANT_dom"/>
</dbReference>
<protein>
    <recommendedName>
        <fullName evidence="2">SANT domain-containing protein</fullName>
    </recommendedName>
</protein>
<reference evidence="3 4" key="1">
    <citation type="submission" date="2018-11" db="EMBL/GenBank/DDBJ databases">
        <authorList>
            <consortium name="Pathogen Informatics"/>
        </authorList>
    </citation>
    <scope>NUCLEOTIDE SEQUENCE [LARGE SCALE GENOMIC DNA]</scope>
</reference>
<name>A0A3P6N4T5_ANISI</name>
<dbReference type="GO" id="GO:0005634">
    <property type="term" value="C:nucleus"/>
    <property type="evidence" value="ECO:0007669"/>
    <property type="project" value="UniProtKB-SubCell"/>
</dbReference>
<dbReference type="PROSITE" id="PS51293">
    <property type="entry name" value="SANT"/>
    <property type="match status" value="1"/>
</dbReference>
<feature type="domain" description="SANT" evidence="2">
    <location>
        <begin position="120"/>
        <end position="171"/>
    </location>
</feature>
<sequence>MKFHVRTFHSSANIIFRVCDDENPVISRRECDNCAPSNVRAQKRKKGRYCAICDLYFRRMKRPRPYTVPLKQSVDDDEGVVTVDGMGSPPPITGLKTACQKSSSHDCSFTSSHYAKIRQQNLSQWTIDEELEALKGFHRFGKNFKAISELVKTKTPEMIRRFYEDKQSTFRIEYVS</sequence>
<keyword evidence="4" id="KW-1185">Reference proteome</keyword>
<dbReference type="Proteomes" id="UP000267096">
    <property type="component" value="Unassembled WGS sequence"/>
</dbReference>
<gene>
    <name evidence="3" type="ORF">ASIM_LOCUS2283</name>
</gene>
<dbReference type="SMART" id="SM00717">
    <property type="entry name" value="SANT"/>
    <property type="match status" value="1"/>
</dbReference>
<evidence type="ECO:0000313" key="3">
    <source>
        <dbReference type="EMBL" id="VDK19812.1"/>
    </source>
</evidence>
<dbReference type="SUPFAM" id="SSF46689">
    <property type="entry name" value="Homeodomain-like"/>
    <property type="match status" value="1"/>
</dbReference>